<evidence type="ECO:0000256" key="1">
    <source>
        <dbReference type="SAM" id="Coils"/>
    </source>
</evidence>
<evidence type="ECO:0000313" key="2">
    <source>
        <dbReference type="EMBL" id="KAJ1357152.1"/>
    </source>
</evidence>
<gene>
    <name evidence="2" type="ORF">KIN20_015219</name>
</gene>
<organism evidence="2 3">
    <name type="scientific">Parelaphostrongylus tenuis</name>
    <name type="common">Meningeal worm</name>
    <dbReference type="NCBI Taxonomy" id="148309"/>
    <lineage>
        <taxon>Eukaryota</taxon>
        <taxon>Metazoa</taxon>
        <taxon>Ecdysozoa</taxon>
        <taxon>Nematoda</taxon>
        <taxon>Chromadorea</taxon>
        <taxon>Rhabditida</taxon>
        <taxon>Rhabditina</taxon>
        <taxon>Rhabditomorpha</taxon>
        <taxon>Strongyloidea</taxon>
        <taxon>Metastrongylidae</taxon>
        <taxon>Parelaphostrongylus</taxon>
    </lineage>
</organism>
<protein>
    <submittedName>
        <fullName evidence="2">Uncharacterized protein</fullName>
    </submittedName>
</protein>
<comment type="caution">
    <text evidence="2">The sequence shown here is derived from an EMBL/GenBank/DDBJ whole genome shotgun (WGS) entry which is preliminary data.</text>
</comment>
<proteinExistence type="predicted"/>
<evidence type="ECO:0000313" key="3">
    <source>
        <dbReference type="Proteomes" id="UP001196413"/>
    </source>
</evidence>
<dbReference type="Proteomes" id="UP001196413">
    <property type="component" value="Unassembled WGS sequence"/>
</dbReference>
<keyword evidence="1" id="KW-0175">Coiled coil</keyword>
<reference evidence="2" key="1">
    <citation type="submission" date="2021-06" db="EMBL/GenBank/DDBJ databases">
        <title>Parelaphostrongylus tenuis whole genome reference sequence.</title>
        <authorList>
            <person name="Garwood T.J."/>
            <person name="Larsen P.A."/>
            <person name="Fountain-Jones N.M."/>
            <person name="Garbe J.R."/>
            <person name="Macchietto M.G."/>
            <person name="Kania S.A."/>
            <person name="Gerhold R.W."/>
            <person name="Richards J.E."/>
            <person name="Wolf T.M."/>
        </authorList>
    </citation>
    <scope>NUCLEOTIDE SEQUENCE</scope>
    <source>
        <strain evidence="2">MNPRO001-30</strain>
        <tissue evidence="2">Meninges</tissue>
    </source>
</reference>
<dbReference type="EMBL" id="JAHQIW010003052">
    <property type="protein sequence ID" value="KAJ1357152.1"/>
    <property type="molecule type" value="Genomic_DNA"/>
</dbReference>
<name>A0AAD5MEK2_PARTN</name>
<keyword evidence="3" id="KW-1185">Reference proteome</keyword>
<accession>A0AAD5MEK2</accession>
<dbReference type="AlphaFoldDB" id="A0AAD5MEK2"/>
<sequence>MCDKSEVCEIYNLIRCEHEIQVERRCLSIRELQRAIEAYRQRIKKAIETARKEVAFLKEVLEGRFQDHGPEVEIHSSLSTIGSHGVYYFLKDRQTVIAGVNGKHLGKFVGAKREKRPKRRLSATSFYKMTLDPHVKDHSVSEEGESFAEMEKNTTPTGTVSSISSYAFTTFGLAFLFSQWSSISPMAISSAHQRDGPPLLDLCFLRHIDAPNYVTLLSSHCETIMPLMKRDLRFRSNRKHGRTYIMQVSE</sequence>
<feature type="coiled-coil region" evidence="1">
    <location>
        <begin position="29"/>
        <end position="60"/>
    </location>
</feature>